<feature type="compositionally biased region" description="Basic and acidic residues" evidence="2">
    <location>
        <begin position="798"/>
        <end position="807"/>
    </location>
</feature>
<feature type="compositionally biased region" description="Basic and acidic residues" evidence="2">
    <location>
        <begin position="86"/>
        <end position="108"/>
    </location>
</feature>
<accession>A0ABQ9ETR0</accession>
<feature type="region of interest" description="Disordered" evidence="2">
    <location>
        <begin position="770"/>
        <end position="807"/>
    </location>
</feature>
<name>A0ABQ9ETR0_TEGGR</name>
<sequence>MIFIEIFIFQLSLYLKMDPQIILIGVAVFVISALMIYLISVFGIKEKSYEEAIAEQKRRFEEEKEKARTEKKAEKERKKYRKGKEKPKEKEKSAQVTEPELKADHKMVNLEIDPEIIEPLDSSPERKQSKSKRHKELKPILSNKDEKPLVAKQTPEIIHHKMPKDEVELKHDHETKKSPSKGSKTQVEKENQRIVKEVIQPVEQQIVVEKQTKVQSAPLQFEDRRSIKHDKGGNASLFTSVRSANLSDGEVQTLIEILFEKQGGGPSVAMESWNKKSQKGDPVALLRKQLEEKERALQEEQQLAMSANNKCKELKIKMSEEKARYGSMEKQYQEKLATQNQEMQALHSRMQNAHDQHMMESSSLQARLQQLQQQVGDGGRLHKLVEENKLAEAVPPAEFNSLRQKVSIMENELSNNVIKLNASEKSRRSLEARIAKYDEELKKYKTTEKEGESMWSKRIDELGQQLRKAEAEKATVTNNLQAAEKECMSVKNRLKDLEKTLSGNDMNSKELEEKLKGSEKELTTTLKKENQALSTEVKTARERHVGEGQERGKTVGAPNGDISAEKPENTVSLEEHEKLKSDFESRSSEVLSLQKQIETYKLDIKNAETEVQSYKKEVTNIQEELEKQKKKNNELREKNWKAMDALDKAEKSVSDKVHTAIKGAKEDSDKVVSEMEKYEKAVLKRLFPDVSVSAKLVHKEWMSSFEKEASTYITTLSKQVKESSANSETKVKDLQTNNNQLQTQLNEQETAKNKLQSQLQESQNQIKQLESKQKELQASKSQLQSQLESLQKSSAKSGESDSKVKELQDSNNRLQSELNDLKNQLSSKGSDSDSRVQELQDSNSKLQSQLDEFRNVLSTTETKLQQLENSVEGEEKKWQERLQASQLELEQSRQETESIKQELQKMRGSSEALTELDFAYRCVEKSLVEITDEMNDKVSTLETQLRISEERTSQLEKEVQEQIEELKKTIEEEKKKSKELASTNVKLNGIIKTGHDALTQEQAVVQELKKQLQDRSKDSGTPIEGLEELKAKLAETEKQLEREITNNKQLTQRLAASQGNDVGTSV</sequence>
<comment type="caution">
    <text evidence="4">The sequence shown here is derived from an EMBL/GenBank/DDBJ whole genome shotgun (WGS) entry which is preliminary data.</text>
</comment>
<dbReference type="PANTHER" id="PTHR18939:SF4">
    <property type="entry name" value="RIBOSOME-BINDING PROTEIN 1"/>
    <property type="match status" value="1"/>
</dbReference>
<feature type="compositionally biased region" description="Basic and acidic residues" evidence="2">
    <location>
        <begin position="157"/>
        <end position="177"/>
    </location>
</feature>
<feature type="compositionally biased region" description="Polar residues" evidence="2">
    <location>
        <begin position="1046"/>
        <end position="1066"/>
    </location>
</feature>
<reference evidence="4 5" key="1">
    <citation type="submission" date="2022-12" db="EMBL/GenBank/DDBJ databases">
        <title>Chromosome-level genome of Tegillarca granosa.</title>
        <authorList>
            <person name="Kim J."/>
        </authorList>
    </citation>
    <scope>NUCLEOTIDE SEQUENCE [LARGE SCALE GENOMIC DNA]</scope>
    <source>
        <strain evidence="4">Teg-2019</strain>
        <tissue evidence="4">Adductor muscle</tissue>
    </source>
</reference>
<keyword evidence="3" id="KW-0812">Transmembrane</keyword>
<evidence type="ECO:0000313" key="5">
    <source>
        <dbReference type="Proteomes" id="UP001217089"/>
    </source>
</evidence>
<feature type="compositionally biased region" description="Basic and acidic residues" evidence="2">
    <location>
        <begin position="55"/>
        <end position="77"/>
    </location>
</feature>
<feature type="compositionally biased region" description="Basic and acidic residues" evidence="2">
    <location>
        <begin position="563"/>
        <end position="586"/>
    </location>
</feature>
<feature type="region of interest" description="Disordered" evidence="2">
    <location>
        <begin position="55"/>
        <end position="190"/>
    </location>
</feature>
<feature type="region of interest" description="Disordered" evidence="2">
    <location>
        <begin position="823"/>
        <end position="847"/>
    </location>
</feature>
<protein>
    <recommendedName>
        <fullName evidence="6">Ribosome-binding protein 1</fullName>
    </recommendedName>
</protein>
<keyword evidence="1" id="KW-0175">Coiled coil</keyword>
<feature type="region of interest" description="Disordered" evidence="2">
    <location>
        <begin position="646"/>
        <end position="672"/>
    </location>
</feature>
<dbReference type="Gene3D" id="1.20.5.340">
    <property type="match status" value="1"/>
</dbReference>
<evidence type="ECO:0000256" key="2">
    <source>
        <dbReference type="SAM" id="MobiDB-lite"/>
    </source>
</evidence>
<feature type="region of interest" description="Disordered" evidence="2">
    <location>
        <begin position="1044"/>
        <end position="1066"/>
    </location>
</feature>
<feature type="region of interest" description="Disordered" evidence="2">
    <location>
        <begin position="499"/>
        <end position="586"/>
    </location>
</feature>
<feature type="coiled-coil region" evidence="1">
    <location>
        <begin position="283"/>
        <end position="374"/>
    </location>
</feature>
<keyword evidence="5" id="KW-1185">Reference proteome</keyword>
<dbReference type="InterPro" id="IPR040248">
    <property type="entry name" value="RRBP1"/>
</dbReference>
<dbReference type="Proteomes" id="UP001217089">
    <property type="component" value="Unassembled WGS sequence"/>
</dbReference>
<feature type="compositionally biased region" description="Basic and acidic residues" evidence="2">
    <location>
        <begin position="538"/>
        <end position="553"/>
    </location>
</feature>
<keyword evidence="3" id="KW-0472">Membrane</keyword>
<feature type="compositionally biased region" description="Low complexity" evidence="2">
    <location>
        <begin position="778"/>
        <end position="797"/>
    </location>
</feature>
<evidence type="ECO:0000256" key="1">
    <source>
        <dbReference type="SAM" id="Coils"/>
    </source>
</evidence>
<evidence type="ECO:0000256" key="3">
    <source>
        <dbReference type="SAM" id="Phobius"/>
    </source>
</evidence>
<organism evidence="4 5">
    <name type="scientific">Tegillarca granosa</name>
    <name type="common">Malaysian cockle</name>
    <name type="synonym">Anadara granosa</name>
    <dbReference type="NCBI Taxonomy" id="220873"/>
    <lineage>
        <taxon>Eukaryota</taxon>
        <taxon>Metazoa</taxon>
        <taxon>Spiralia</taxon>
        <taxon>Lophotrochozoa</taxon>
        <taxon>Mollusca</taxon>
        <taxon>Bivalvia</taxon>
        <taxon>Autobranchia</taxon>
        <taxon>Pteriomorphia</taxon>
        <taxon>Arcoida</taxon>
        <taxon>Arcoidea</taxon>
        <taxon>Arcidae</taxon>
        <taxon>Tegillarca</taxon>
    </lineage>
</organism>
<gene>
    <name evidence="4" type="ORF">KUTeg_013462</name>
</gene>
<dbReference type="EMBL" id="JARBDR010000657">
    <property type="protein sequence ID" value="KAJ8308588.1"/>
    <property type="molecule type" value="Genomic_DNA"/>
</dbReference>
<feature type="transmembrane region" description="Helical" evidence="3">
    <location>
        <begin position="21"/>
        <end position="44"/>
    </location>
</feature>
<feature type="compositionally biased region" description="Basic and acidic residues" evidence="2">
    <location>
        <begin position="507"/>
        <end position="530"/>
    </location>
</feature>
<evidence type="ECO:0008006" key="6">
    <source>
        <dbReference type="Google" id="ProtNLM"/>
    </source>
</evidence>
<dbReference type="PANTHER" id="PTHR18939">
    <property type="entry name" value="RIBOSOME BINDING PROTEIN-1"/>
    <property type="match status" value="1"/>
</dbReference>
<keyword evidence="3" id="KW-1133">Transmembrane helix</keyword>
<evidence type="ECO:0000313" key="4">
    <source>
        <dbReference type="EMBL" id="KAJ8308588.1"/>
    </source>
</evidence>
<proteinExistence type="predicted"/>